<dbReference type="Gene3D" id="1.20.5.1030">
    <property type="entry name" value="Preprotein translocase secy subunit"/>
    <property type="match status" value="1"/>
</dbReference>
<dbReference type="NCBIfam" id="TIGR00964">
    <property type="entry name" value="secE_bact"/>
    <property type="match status" value="1"/>
</dbReference>
<keyword evidence="4 8" id="KW-0653">Protein transport</keyword>
<accession>A0A916NMT0</accession>
<comment type="similarity">
    <text evidence="8">Belongs to the SecE/SEC61-gamma family.</text>
</comment>
<keyword evidence="3 8" id="KW-0812">Transmembrane</keyword>
<evidence type="ECO:0000256" key="2">
    <source>
        <dbReference type="ARBA" id="ARBA00022448"/>
    </source>
</evidence>
<evidence type="ECO:0000313" key="9">
    <source>
        <dbReference type="EMBL" id="CAG5008580.1"/>
    </source>
</evidence>
<keyword evidence="7 8" id="KW-0472">Membrane</keyword>
<comment type="subunit">
    <text evidence="8">Component of the Sec protein translocase complex. Heterotrimer consisting of SecY, SecE and SecG subunits. The heterotrimers can form oligomers, although 1 heterotrimer is thought to be able to translocate proteins. Interacts with the ribosome. Interacts with SecDF, and other proteins may be involved. Interacts with SecA.</text>
</comment>
<dbReference type="Pfam" id="PF00584">
    <property type="entry name" value="SecE"/>
    <property type="match status" value="1"/>
</dbReference>
<keyword evidence="8" id="KW-1003">Cell membrane</keyword>
<dbReference type="GO" id="GO:0008320">
    <property type="term" value="F:protein transmembrane transporter activity"/>
    <property type="evidence" value="ECO:0007669"/>
    <property type="project" value="UniProtKB-UniRule"/>
</dbReference>
<sequence length="63" mass="7227">MEKFTSFLKASWEEITQHVTWPPFNELQANTTLVLVGSLIFALVVGVMDLVFENALKVFYESF</sequence>
<gene>
    <name evidence="8" type="primary">secE</name>
    <name evidence="9" type="ORF">DYBT9275_04307</name>
</gene>
<dbReference type="GO" id="GO:0009306">
    <property type="term" value="P:protein secretion"/>
    <property type="evidence" value="ECO:0007669"/>
    <property type="project" value="UniProtKB-UniRule"/>
</dbReference>
<reference evidence="9" key="1">
    <citation type="submission" date="2021-04" db="EMBL/GenBank/DDBJ databases">
        <authorList>
            <person name="Rodrigo-Torres L."/>
            <person name="Arahal R. D."/>
            <person name="Lucena T."/>
        </authorList>
    </citation>
    <scope>NUCLEOTIDE SEQUENCE</scope>
    <source>
        <strain evidence="9">CECT 9275</strain>
    </source>
</reference>
<dbReference type="GO" id="GO:0005886">
    <property type="term" value="C:plasma membrane"/>
    <property type="evidence" value="ECO:0007669"/>
    <property type="project" value="UniProtKB-SubCell"/>
</dbReference>
<proteinExistence type="inferred from homology"/>
<comment type="subcellular location">
    <subcellularLocation>
        <location evidence="8">Cell membrane</location>
        <topology evidence="8">Single-pass membrane protein</topology>
    </subcellularLocation>
    <subcellularLocation>
        <location evidence="1">Membrane</location>
    </subcellularLocation>
</comment>
<evidence type="ECO:0000256" key="7">
    <source>
        <dbReference type="ARBA" id="ARBA00023136"/>
    </source>
</evidence>
<keyword evidence="2 8" id="KW-0813">Transport</keyword>
<evidence type="ECO:0000256" key="6">
    <source>
        <dbReference type="ARBA" id="ARBA00023010"/>
    </source>
</evidence>
<name>A0A916NMT0_9BACT</name>
<evidence type="ECO:0000256" key="1">
    <source>
        <dbReference type="ARBA" id="ARBA00004370"/>
    </source>
</evidence>
<comment type="caution">
    <text evidence="9">The sequence shown here is derived from an EMBL/GenBank/DDBJ whole genome shotgun (WGS) entry which is preliminary data.</text>
</comment>
<feature type="transmembrane region" description="Helical" evidence="8">
    <location>
        <begin position="32"/>
        <end position="52"/>
    </location>
</feature>
<dbReference type="GO" id="GO:0065002">
    <property type="term" value="P:intracellular protein transmembrane transport"/>
    <property type="evidence" value="ECO:0007669"/>
    <property type="project" value="UniProtKB-UniRule"/>
</dbReference>
<evidence type="ECO:0000256" key="8">
    <source>
        <dbReference type="HAMAP-Rule" id="MF_00422"/>
    </source>
</evidence>
<dbReference type="InterPro" id="IPR038379">
    <property type="entry name" value="SecE_sf"/>
</dbReference>
<organism evidence="9 10">
    <name type="scientific">Dyadobacter helix</name>
    <dbReference type="NCBI Taxonomy" id="2822344"/>
    <lineage>
        <taxon>Bacteria</taxon>
        <taxon>Pseudomonadati</taxon>
        <taxon>Bacteroidota</taxon>
        <taxon>Cytophagia</taxon>
        <taxon>Cytophagales</taxon>
        <taxon>Spirosomataceae</taxon>
        <taxon>Dyadobacter</taxon>
    </lineage>
</organism>
<dbReference type="HAMAP" id="MF_00422">
    <property type="entry name" value="SecE"/>
    <property type="match status" value="1"/>
</dbReference>
<keyword evidence="10" id="KW-1185">Reference proteome</keyword>
<protein>
    <recommendedName>
        <fullName evidence="8">Protein translocase subunit SecE</fullName>
    </recommendedName>
</protein>
<evidence type="ECO:0000256" key="5">
    <source>
        <dbReference type="ARBA" id="ARBA00022989"/>
    </source>
</evidence>
<dbReference type="EMBL" id="CAJRAF010000002">
    <property type="protein sequence ID" value="CAG5008580.1"/>
    <property type="molecule type" value="Genomic_DNA"/>
</dbReference>
<evidence type="ECO:0000256" key="3">
    <source>
        <dbReference type="ARBA" id="ARBA00022692"/>
    </source>
</evidence>
<dbReference type="InterPro" id="IPR001901">
    <property type="entry name" value="Translocase_SecE/Sec61-g"/>
</dbReference>
<dbReference type="GO" id="GO:0006605">
    <property type="term" value="P:protein targeting"/>
    <property type="evidence" value="ECO:0007669"/>
    <property type="project" value="UniProtKB-UniRule"/>
</dbReference>
<dbReference type="GO" id="GO:0043952">
    <property type="term" value="P:protein transport by the Sec complex"/>
    <property type="evidence" value="ECO:0007669"/>
    <property type="project" value="UniProtKB-UniRule"/>
</dbReference>
<comment type="function">
    <text evidence="8">Essential subunit of the Sec protein translocation channel SecYEG. Clamps together the 2 halves of SecY. May contact the channel plug during translocation.</text>
</comment>
<dbReference type="Proteomes" id="UP000680038">
    <property type="component" value="Unassembled WGS sequence"/>
</dbReference>
<dbReference type="AlphaFoldDB" id="A0A916NMT0"/>
<dbReference type="RefSeq" id="WP_215240698.1">
    <property type="nucleotide sequence ID" value="NZ_CAJRAF010000002.1"/>
</dbReference>
<keyword evidence="5 8" id="KW-1133">Transmembrane helix</keyword>
<evidence type="ECO:0000313" key="10">
    <source>
        <dbReference type="Proteomes" id="UP000680038"/>
    </source>
</evidence>
<dbReference type="InterPro" id="IPR005807">
    <property type="entry name" value="SecE_bac"/>
</dbReference>
<evidence type="ECO:0000256" key="4">
    <source>
        <dbReference type="ARBA" id="ARBA00022927"/>
    </source>
</evidence>
<keyword evidence="6 8" id="KW-0811">Translocation</keyword>